<feature type="repeat" description="WD" evidence="7">
    <location>
        <begin position="670"/>
        <end position="711"/>
    </location>
</feature>
<evidence type="ECO:0000256" key="7">
    <source>
        <dbReference type="PROSITE-ProRule" id="PRU00221"/>
    </source>
</evidence>
<keyword evidence="2" id="KW-0677">Repeat</keyword>
<dbReference type="PRINTS" id="PR00320">
    <property type="entry name" value="GPROTEINBRPT"/>
</dbReference>
<proteinExistence type="inferred from homology"/>
<accession>A0A9W4RXL7</accession>
<evidence type="ECO:0000256" key="1">
    <source>
        <dbReference type="ARBA" id="ARBA00022574"/>
    </source>
</evidence>
<evidence type="ECO:0000256" key="4">
    <source>
        <dbReference type="ARBA" id="ARBA00038415"/>
    </source>
</evidence>
<keyword evidence="10" id="KW-1185">Reference proteome</keyword>
<keyword evidence="1 7" id="KW-0853">WD repeat</keyword>
<dbReference type="SUPFAM" id="SSF52540">
    <property type="entry name" value="P-loop containing nucleoside triphosphate hydrolases"/>
    <property type="match status" value="1"/>
</dbReference>
<comment type="similarity">
    <text evidence="4">Belongs to the WD repeat MDV1/CAF4 family.</text>
</comment>
<dbReference type="PROSITE" id="PS50082">
    <property type="entry name" value="WD_REPEATS_2"/>
    <property type="match status" value="4"/>
</dbReference>
<reference evidence="9" key="1">
    <citation type="submission" date="2022-08" db="EMBL/GenBank/DDBJ databases">
        <authorList>
            <person name="Giroux E."/>
            <person name="Giroux E."/>
        </authorList>
    </citation>
    <scope>NUCLEOTIDE SEQUENCE</scope>
    <source>
        <strain evidence="9">H1091258</strain>
    </source>
</reference>
<dbReference type="InterPro" id="IPR020472">
    <property type="entry name" value="WD40_PAC1"/>
</dbReference>
<dbReference type="InterPro" id="IPR027417">
    <property type="entry name" value="P-loop_NTPase"/>
</dbReference>
<dbReference type="Pfam" id="PF00400">
    <property type="entry name" value="WD40"/>
    <property type="match status" value="4"/>
</dbReference>
<dbReference type="AlphaFoldDB" id="A0A9W4RXL7"/>
<protein>
    <recommendedName>
        <fullName evidence="5">Mitochondrial division protein 1</fullName>
    </recommendedName>
</protein>
<dbReference type="SMART" id="SM00320">
    <property type="entry name" value="WD40"/>
    <property type="match status" value="10"/>
</dbReference>
<feature type="domain" description="Nephrocystin 3-like N-terminal" evidence="8">
    <location>
        <begin position="88"/>
        <end position="249"/>
    </location>
</feature>
<dbReference type="InterPro" id="IPR001680">
    <property type="entry name" value="WD40_rpt"/>
</dbReference>
<dbReference type="InterPro" id="IPR056884">
    <property type="entry name" value="NPHP3-like_N"/>
</dbReference>
<gene>
    <name evidence="9" type="ORF">CGXH109_LOCUS84939</name>
</gene>
<feature type="repeat" description="WD" evidence="7">
    <location>
        <begin position="628"/>
        <end position="669"/>
    </location>
</feature>
<evidence type="ECO:0000256" key="3">
    <source>
        <dbReference type="ARBA" id="ARBA00023054"/>
    </source>
</evidence>
<name>A0A9W4RXL7_9PEZI</name>
<evidence type="ECO:0000313" key="9">
    <source>
        <dbReference type="EMBL" id="CAI0649353.1"/>
    </source>
</evidence>
<dbReference type="Pfam" id="PF24883">
    <property type="entry name" value="NPHP3_N"/>
    <property type="match status" value="1"/>
</dbReference>
<evidence type="ECO:0000256" key="5">
    <source>
        <dbReference type="ARBA" id="ARBA00039789"/>
    </source>
</evidence>
<feature type="non-terminal residue" evidence="9">
    <location>
        <position position="1"/>
    </location>
</feature>
<sequence>ILAQAANTATHTELRTLTLALGINSTQIPSITVRDRRLSPCPPLTSFVNVDAQNQSDSKLLADLRVTDPRDDKRRIERRKGGLLRDSYYWVLDHEAFVRWQTDTRSSLLWIRGDPGKGKTMLICGIIDELPAHMPGWDTTYFFCEATDSRLNNATAVLRSLLYLLLRKRPSLSRFIREEHEDAGKQLFEDANGWDVLYGSFMNIVQDGGLNDFIIIIDALDECKVGLYQLLDFIVRLSLLNVKVIASSRNWLIIEGAIAEVSGQVCIKLELNEALISSAVKEYISHKVDQLVLRKKYDINTRNYVYNRPSSKANDTFLWVALVTEQLGKPGVSERHALRILEELPRELNSLYERMLERTWESNDRDICRRILAVVSVVYRPVTLLELMSLAELEEFRTKTEMLETIVGECGSLLTVKNGIVYFVHQSAKEFLSGHALAEVMPSGIRHEHKLLLSRSLEVMSKTCRRNIYDLKAPGASLDDIRTPVPDPLGPAKYACVYWLEHVNDGGHMDKQQYSQVYDFLKQHFLHWIEALSLLKSMSSGIAGLFKLARATQPLDKSEPRLFIQDALRFTRYFRVAIENWPLQLYSSALIFSPTESIIRKQFQNEIAKWIIKQPAVENQWTHLLHTLDGHKSLVTTLAIAPDGATLASASFDETVRLWDTITVECLRTLQSHRGPVQSVAFSPKGDKLASASTDGTAELWDKATGRLLNTFHRAPSMYTCLRVAFFGGDQQVALGSQKCVQIWDAATGQRTREFMYQGFDTGLPDGLAFSDDGALFALCPDTGQVVLFDTETGQILKTLDSQRSSCDCAEALAFSCDGTRLITSSQKSGLTLWDTTTSQSIWTDKDGFAEELACSRDGGLIACSTFTTQTVEIRDGVTGKVLQILLLVDTLALAFSLDGTHLFSGSWDGMISVWDLTRLQRHQLNEPNMLAPDVPSTAIYSSSRNATEEDCTNPGGDRNPIIAVAFSNNEEQLAFLSRYKLAIWDFTTGQCLKTSSIDIHRLSRLSVLSMSYSRSGILLANENTRSITIWDAATSLRLNEFGKNGETRTMSACFSKDGATLAVSSLDETIKLWDVATGGCKVTFTVRVQVYCLRFSESGSQLITPDGIINLESLSSMGAEMSTPQILEMKNSNSQAYTLDPTRAVTQD</sequence>
<dbReference type="GO" id="GO:1990234">
    <property type="term" value="C:transferase complex"/>
    <property type="evidence" value="ECO:0007669"/>
    <property type="project" value="UniProtKB-ARBA"/>
</dbReference>
<evidence type="ECO:0000313" key="10">
    <source>
        <dbReference type="Proteomes" id="UP001152533"/>
    </source>
</evidence>
<evidence type="ECO:0000259" key="8">
    <source>
        <dbReference type="Pfam" id="PF24883"/>
    </source>
</evidence>
<dbReference type="PANTHER" id="PTHR22847">
    <property type="entry name" value="WD40 REPEAT PROTEIN"/>
    <property type="match status" value="1"/>
</dbReference>
<dbReference type="Gene3D" id="3.40.50.300">
    <property type="entry name" value="P-loop containing nucleotide triphosphate hydrolases"/>
    <property type="match status" value="1"/>
</dbReference>
<dbReference type="Gene3D" id="2.130.10.10">
    <property type="entry name" value="YVTN repeat-like/Quinoprotein amine dehydrogenase"/>
    <property type="match status" value="3"/>
</dbReference>
<feature type="repeat" description="WD" evidence="7">
    <location>
        <begin position="1055"/>
        <end position="1084"/>
    </location>
</feature>
<feature type="repeat" description="WD" evidence="7">
    <location>
        <begin position="893"/>
        <end position="917"/>
    </location>
</feature>
<dbReference type="InterPro" id="IPR036322">
    <property type="entry name" value="WD40_repeat_dom_sf"/>
</dbReference>
<keyword evidence="3" id="KW-0175">Coiled coil</keyword>
<evidence type="ECO:0000256" key="2">
    <source>
        <dbReference type="ARBA" id="ARBA00022737"/>
    </source>
</evidence>
<dbReference type="PANTHER" id="PTHR22847:SF637">
    <property type="entry name" value="WD REPEAT DOMAIN 5B"/>
    <property type="match status" value="1"/>
</dbReference>
<dbReference type="InterPro" id="IPR015943">
    <property type="entry name" value="WD40/YVTN_repeat-like_dom_sf"/>
</dbReference>
<dbReference type="PROSITE" id="PS50294">
    <property type="entry name" value="WD_REPEATS_REGION"/>
    <property type="match status" value="2"/>
</dbReference>
<dbReference type="EMBL" id="CAMGZC010000685">
    <property type="protein sequence ID" value="CAI0649353.1"/>
    <property type="molecule type" value="Genomic_DNA"/>
</dbReference>
<comment type="caution">
    <text evidence="9">The sequence shown here is derived from an EMBL/GenBank/DDBJ whole genome shotgun (WGS) entry which is preliminary data.</text>
</comment>
<dbReference type="InterPro" id="IPR019775">
    <property type="entry name" value="WD40_repeat_CS"/>
</dbReference>
<dbReference type="Proteomes" id="UP001152533">
    <property type="component" value="Unassembled WGS sequence"/>
</dbReference>
<organism evidence="9 10">
    <name type="scientific">Colletotrichum noveboracense</name>
    <dbReference type="NCBI Taxonomy" id="2664923"/>
    <lineage>
        <taxon>Eukaryota</taxon>
        <taxon>Fungi</taxon>
        <taxon>Dikarya</taxon>
        <taxon>Ascomycota</taxon>
        <taxon>Pezizomycotina</taxon>
        <taxon>Sordariomycetes</taxon>
        <taxon>Hypocreomycetidae</taxon>
        <taxon>Glomerellales</taxon>
        <taxon>Glomerellaceae</taxon>
        <taxon>Colletotrichum</taxon>
        <taxon>Colletotrichum gloeosporioides species complex</taxon>
    </lineage>
</organism>
<dbReference type="SUPFAM" id="SSF50978">
    <property type="entry name" value="WD40 repeat-like"/>
    <property type="match status" value="2"/>
</dbReference>
<dbReference type="CDD" id="cd00200">
    <property type="entry name" value="WD40"/>
    <property type="match status" value="1"/>
</dbReference>
<comment type="function">
    <text evidence="6">Involved in mitochondrial fission. Acts as an adapter protein required to form mitochondrial fission complexes. Formation of these complexes is required to promote constriction and fission of the mitochondrial compartment at a late step in mitochondrial division.</text>
</comment>
<dbReference type="PROSITE" id="PS00678">
    <property type="entry name" value="WD_REPEATS_1"/>
    <property type="match status" value="1"/>
</dbReference>
<evidence type="ECO:0000256" key="6">
    <source>
        <dbReference type="ARBA" id="ARBA00043913"/>
    </source>
</evidence>